<dbReference type="Proteomes" id="UP000007800">
    <property type="component" value="Unassembled WGS sequence"/>
</dbReference>
<keyword evidence="2" id="KW-1185">Reference proteome</keyword>
<dbReference type="InParanoid" id="C5LI93"/>
<reference evidence="1 2" key="1">
    <citation type="submission" date="2008-07" db="EMBL/GenBank/DDBJ databases">
        <authorList>
            <person name="El-Sayed N."/>
            <person name="Caler E."/>
            <person name="Inman J."/>
            <person name="Amedeo P."/>
            <person name="Hass B."/>
            <person name="Wortman J."/>
        </authorList>
    </citation>
    <scope>NUCLEOTIDE SEQUENCE [LARGE SCALE GENOMIC DNA]</scope>
    <source>
        <strain evidence="2">ATCC 50983 / TXsc</strain>
    </source>
</reference>
<evidence type="ECO:0000313" key="1">
    <source>
        <dbReference type="EMBL" id="EER03550.1"/>
    </source>
</evidence>
<protein>
    <submittedName>
        <fullName evidence="1">Uncharacterized protein</fullName>
    </submittedName>
</protein>
<dbReference type="SUPFAM" id="SSF52540">
    <property type="entry name" value="P-loop containing nucleoside triphosphate hydrolases"/>
    <property type="match status" value="1"/>
</dbReference>
<dbReference type="GeneID" id="9047872"/>
<gene>
    <name evidence="1" type="ORF">Pmar_PMAR015406</name>
</gene>
<dbReference type="InterPro" id="IPR027417">
    <property type="entry name" value="P-loop_NTPase"/>
</dbReference>
<dbReference type="OrthoDB" id="441979at2759"/>
<dbReference type="EMBL" id="GG682204">
    <property type="protein sequence ID" value="EER03550.1"/>
    <property type="molecule type" value="Genomic_DNA"/>
</dbReference>
<dbReference type="Gene3D" id="3.40.50.300">
    <property type="entry name" value="P-loop containing nucleotide triphosphate hydrolases"/>
    <property type="match status" value="1"/>
</dbReference>
<proteinExistence type="predicted"/>
<dbReference type="RefSeq" id="XP_002771734.1">
    <property type="nucleotide sequence ID" value="XM_002771688.1"/>
</dbReference>
<feature type="non-terminal residue" evidence="1">
    <location>
        <position position="50"/>
    </location>
</feature>
<dbReference type="AlphaFoldDB" id="C5LI93"/>
<evidence type="ECO:0000313" key="2">
    <source>
        <dbReference type="Proteomes" id="UP000007800"/>
    </source>
</evidence>
<sequence length="50" mass="5716">ILEFENLYFRRYLTKKLHISYPNGSPTPIQAQVWPVALQGRDIVAIAETG</sequence>
<name>C5LI93_PERM5</name>
<organism evidence="2">
    <name type="scientific">Perkinsus marinus (strain ATCC 50983 / TXsc)</name>
    <dbReference type="NCBI Taxonomy" id="423536"/>
    <lineage>
        <taxon>Eukaryota</taxon>
        <taxon>Sar</taxon>
        <taxon>Alveolata</taxon>
        <taxon>Perkinsozoa</taxon>
        <taxon>Perkinsea</taxon>
        <taxon>Perkinsida</taxon>
        <taxon>Perkinsidae</taxon>
        <taxon>Perkinsus</taxon>
    </lineage>
</organism>
<feature type="non-terminal residue" evidence="1">
    <location>
        <position position="1"/>
    </location>
</feature>
<accession>C5LI93</accession>